<evidence type="ECO:0000313" key="2">
    <source>
        <dbReference type="WBParaSite" id="nRc.2.0.1.t00124-RA"/>
    </source>
</evidence>
<protein>
    <submittedName>
        <fullName evidence="2">Uncharacterized protein</fullName>
    </submittedName>
</protein>
<organism evidence="1 2">
    <name type="scientific">Romanomermis culicivorax</name>
    <name type="common">Nematode worm</name>
    <dbReference type="NCBI Taxonomy" id="13658"/>
    <lineage>
        <taxon>Eukaryota</taxon>
        <taxon>Metazoa</taxon>
        <taxon>Ecdysozoa</taxon>
        <taxon>Nematoda</taxon>
        <taxon>Enoplea</taxon>
        <taxon>Dorylaimia</taxon>
        <taxon>Mermithida</taxon>
        <taxon>Mermithoidea</taxon>
        <taxon>Mermithidae</taxon>
        <taxon>Romanomermis</taxon>
    </lineage>
</organism>
<keyword evidence="1" id="KW-1185">Reference proteome</keyword>
<evidence type="ECO:0000313" key="1">
    <source>
        <dbReference type="Proteomes" id="UP000887565"/>
    </source>
</evidence>
<name>A0A915HFQ5_ROMCU</name>
<dbReference type="WBParaSite" id="nRc.2.0.1.t00124-RA">
    <property type="protein sequence ID" value="nRc.2.0.1.t00124-RA"/>
    <property type="gene ID" value="nRc.2.0.1.g00124"/>
</dbReference>
<reference evidence="2" key="1">
    <citation type="submission" date="2022-11" db="UniProtKB">
        <authorList>
            <consortium name="WormBaseParasite"/>
        </authorList>
    </citation>
    <scope>IDENTIFICATION</scope>
</reference>
<accession>A0A915HFQ5</accession>
<dbReference type="Proteomes" id="UP000887565">
    <property type="component" value="Unplaced"/>
</dbReference>
<sequence>MSREKRRRENDDESWCKEIEKYEESYERKQKEKRDSKEHKDS</sequence>
<proteinExistence type="predicted"/>
<dbReference type="AlphaFoldDB" id="A0A915HFQ5"/>